<evidence type="ECO:0000256" key="12">
    <source>
        <dbReference type="SAM" id="SignalP"/>
    </source>
</evidence>
<evidence type="ECO:0000256" key="9">
    <source>
        <dbReference type="ARBA" id="ARBA00022833"/>
    </source>
</evidence>
<evidence type="ECO:0000259" key="13">
    <source>
        <dbReference type="Pfam" id="PF02225"/>
    </source>
</evidence>
<dbReference type="Gene3D" id="3.50.30.30">
    <property type="match status" value="1"/>
</dbReference>
<evidence type="ECO:0000256" key="6">
    <source>
        <dbReference type="ARBA" id="ARBA00022723"/>
    </source>
</evidence>
<evidence type="ECO:0000256" key="7">
    <source>
        <dbReference type="ARBA" id="ARBA00022729"/>
    </source>
</evidence>
<dbReference type="Pfam" id="PF02128">
    <property type="entry name" value="Peptidase_M36"/>
    <property type="match status" value="1"/>
</dbReference>
<keyword evidence="10" id="KW-0482">Metalloprotease</keyword>
<dbReference type="AlphaFoldDB" id="A0A328BJS3"/>
<dbReference type="InterPro" id="IPR050371">
    <property type="entry name" value="Fungal_virulence_M36"/>
</dbReference>
<comment type="subcellular location">
    <subcellularLocation>
        <location evidence="2">Secreted</location>
    </subcellularLocation>
</comment>
<keyword evidence="4" id="KW-0964">Secreted</keyword>
<dbReference type="Gene3D" id="3.10.170.10">
    <property type="match status" value="1"/>
</dbReference>
<protein>
    <recommendedName>
        <fullName evidence="17">Metalloprotease</fullName>
    </recommendedName>
</protein>
<evidence type="ECO:0000256" key="5">
    <source>
        <dbReference type="ARBA" id="ARBA00022670"/>
    </source>
</evidence>
<feature type="signal peptide" evidence="12">
    <location>
        <begin position="1"/>
        <end position="36"/>
    </location>
</feature>
<sequence>MPFPYFLRTVLPVRKTSTLLPLAALGLLLPFAGLQAQTTAPDQSAFQRVQQTRSQWAGNGVAAEDLRLTDAYTEANGLEHVYVQQLHRGIPVYNRILPLTFVRGRLAHHAGSFVPAKPLAALSATPAVAAAGAVSRAVRHVLPGGAEPALLRNEGGPEARQIFAAAGVAKRDIVASLAWVLDPAGRPHLAWNVNIDLLDSPDWWNVQVDAANGTIISQDNWTVQERSSADADHCATATGAAAAGRSAYAAAYLPASTATASYFVVPYPKLNPNSAGGMQTVTDPWLNAGAGNAATTHGWHYDGASDYAFTRGNNVSAYDDAARLNAPGNYANSTTTGTTLTFGFTPDFTQAPSVVVNRNAAVTNLFYWNNITHDVLYQYGFTEVAGNFQASNIGRGGNGNDYVRAEAQDGNGVNNANFSTPPDGSSGRMQMYLWNAAAPTITVTAPAAIAGSYTSREGNISTANKLANLGPVSGQLALYVDAGSNPATNTGCAAHSGPSLAGKIALIIRNGTCGYTPRVKNAQLAGAVGVVVINNVAGTPIVMTGSDNTITIPAVMISQAAGATIMARVSDGVEVTLPRPGPQLDGDFDNGIIVHEYGHGVSNRLTGGPSAASCLGNAEQGGEGWSDYLALMLNTDWSTATINDGPAARSVGTYAVGQANTGTGIRRYPYSTLLSVNPLTYNHMAANPEVHAIGEIWTAALWDMTWNIIQQQGSITGNFYNGAGTGGNVAALQLVMQGMKMQPCMPGFLDARDAILAADSLLYNGQYQCSIWRAFARRGMGYSAVQGSSNSAIDQIAAFDMPPPVTLQKTAALMAGNTFDVTLQLNCNCSVPTTAYTLTDQLPTGMQYVSSTPAATLSGNTVTFPNIQFTTAGQVKTFRFRAQALAAATCAPVLPVNDDRDANTLGGFTSAALSGGTNWTSSTAMASSPTHAWSAPAPTTPVDYVLTSAPFTPTGLSSLSFNHFYNFEAAYDGGSVELSTDNGTTWTNAAQYFIENGPNTTFDASTPGAGQACFSGRSVTGSSNAFIRSVLNLTSFSGQALRVRFRVRTDTGSPGVFQGWFVDDIQVANGCGGTQRVELRDASNALAGSASIMTYLLPATTTAQQSALAQALQFTAQPNPFGAAGLRLNLTVPATLTQVSFSIYDVAGRLLLSRPAERLQVGANSINWSESAQLPAGLYLVRAQLPDGSSTVLRVVKE</sequence>
<dbReference type="InterPro" id="IPR003137">
    <property type="entry name" value="PA_domain"/>
</dbReference>
<keyword evidence="5" id="KW-0645">Protease</keyword>
<evidence type="ECO:0000256" key="3">
    <source>
        <dbReference type="ARBA" id="ARBA00006006"/>
    </source>
</evidence>
<gene>
    <name evidence="15" type="ORF">DLM85_16920</name>
</gene>
<organism evidence="15 16">
    <name type="scientific">Hymenobacter edaphi</name>
    <dbReference type="NCBI Taxonomy" id="2211146"/>
    <lineage>
        <taxon>Bacteria</taxon>
        <taxon>Pseudomonadati</taxon>
        <taxon>Bacteroidota</taxon>
        <taxon>Cytophagia</taxon>
        <taxon>Cytophagales</taxon>
        <taxon>Hymenobacteraceae</taxon>
        <taxon>Hymenobacter</taxon>
    </lineage>
</organism>
<dbReference type="Gene3D" id="2.60.120.260">
    <property type="entry name" value="Galactose-binding domain-like"/>
    <property type="match status" value="1"/>
</dbReference>
<dbReference type="InterPro" id="IPR027268">
    <property type="entry name" value="Peptidase_M4/M1_CTD_sf"/>
</dbReference>
<evidence type="ECO:0008006" key="17">
    <source>
        <dbReference type="Google" id="ProtNLM"/>
    </source>
</evidence>
<dbReference type="Pfam" id="PF07504">
    <property type="entry name" value="FTP"/>
    <property type="match status" value="1"/>
</dbReference>
<evidence type="ECO:0000256" key="8">
    <source>
        <dbReference type="ARBA" id="ARBA00022801"/>
    </source>
</evidence>
<dbReference type="Gene3D" id="1.10.390.10">
    <property type="entry name" value="Neutral Protease Domain 2"/>
    <property type="match status" value="1"/>
</dbReference>
<proteinExistence type="inferred from homology"/>
<keyword evidence="8" id="KW-0378">Hydrolase</keyword>
<dbReference type="NCBIfam" id="TIGR04183">
    <property type="entry name" value="Por_Secre_tail"/>
    <property type="match status" value="1"/>
</dbReference>
<dbReference type="CDD" id="cd09596">
    <property type="entry name" value="M36"/>
    <property type="match status" value="1"/>
</dbReference>
<comment type="caution">
    <text evidence="15">The sequence shown here is derived from an EMBL/GenBank/DDBJ whole genome shotgun (WGS) entry which is preliminary data.</text>
</comment>
<dbReference type="GO" id="GO:0005615">
    <property type="term" value="C:extracellular space"/>
    <property type="evidence" value="ECO:0007669"/>
    <property type="project" value="InterPro"/>
</dbReference>
<dbReference type="InterPro" id="IPR001842">
    <property type="entry name" value="Peptidase_M36"/>
</dbReference>
<dbReference type="InterPro" id="IPR026444">
    <property type="entry name" value="Secre_tail"/>
</dbReference>
<accession>A0A328BJS3</accession>
<dbReference type="EMBL" id="QHKM01000005">
    <property type="protein sequence ID" value="RAK65218.1"/>
    <property type="molecule type" value="Genomic_DNA"/>
</dbReference>
<dbReference type="GO" id="GO:0008270">
    <property type="term" value="F:zinc ion binding"/>
    <property type="evidence" value="ECO:0007669"/>
    <property type="project" value="InterPro"/>
</dbReference>
<keyword evidence="6" id="KW-0479">Metal-binding</keyword>
<evidence type="ECO:0000259" key="14">
    <source>
        <dbReference type="Pfam" id="PF07504"/>
    </source>
</evidence>
<evidence type="ECO:0000256" key="11">
    <source>
        <dbReference type="ARBA" id="ARBA00023145"/>
    </source>
</evidence>
<dbReference type="InterPro" id="IPR011096">
    <property type="entry name" value="FTP_domain"/>
</dbReference>
<dbReference type="GO" id="GO:0006508">
    <property type="term" value="P:proteolysis"/>
    <property type="evidence" value="ECO:0007669"/>
    <property type="project" value="UniProtKB-KW"/>
</dbReference>
<feature type="domain" description="FTP" evidence="14">
    <location>
        <begin position="64"/>
        <end position="95"/>
    </location>
</feature>
<dbReference type="GO" id="GO:0004222">
    <property type="term" value="F:metalloendopeptidase activity"/>
    <property type="evidence" value="ECO:0007669"/>
    <property type="project" value="InterPro"/>
</dbReference>
<dbReference type="Pfam" id="PF20773">
    <property type="entry name" value="InhA-like_MAM"/>
    <property type="match status" value="1"/>
</dbReference>
<evidence type="ECO:0000256" key="2">
    <source>
        <dbReference type="ARBA" id="ARBA00004613"/>
    </source>
</evidence>
<dbReference type="SUPFAM" id="SSF55486">
    <property type="entry name" value="Metalloproteases ('zincins'), catalytic domain"/>
    <property type="match status" value="1"/>
</dbReference>
<name>A0A328BJS3_9BACT</name>
<dbReference type="Proteomes" id="UP000248553">
    <property type="component" value="Unassembled WGS sequence"/>
</dbReference>
<dbReference type="InterPro" id="IPR046450">
    <property type="entry name" value="PA_dom_sf"/>
</dbReference>
<comment type="cofactor">
    <cofactor evidence="1">
        <name>Zn(2+)</name>
        <dbReference type="ChEBI" id="CHEBI:29105"/>
    </cofactor>
</comment>
<evidence type="ECO:0000256" key="4">
    <source>
        <dbReference type="ARBA" id="ARBA00022525"/>
    </source>
</evidence>
<dbReference type="CDD" id="cd04818">
    <property type="entry name" value="PA_subtilisin_1"/>
    <property type="match status" value="1"/>
</dbReference>
<keyword evidence="7 12" id="KW-0732">Signal</keyword>
<feature type="domain" description="PA" evidence="13">
    <location>
        <begin position="475"/>
        <end position="565"/>
    </location>
</feature>
<dbReference type="PANTHER" id="PTHR33478">
    <property type="entry name" value="EXTRACELLULAR METALLOPROTEINASE MEP"/>
    <property type="match status" value="1"/>
</dbReference>
<dbReference type="SUPFAM" id="SSF52025">
    <property type="entry name" value="PA domain"/>
    <property type="match status" value="1"/>
</dbReference>
<keyword evidence="11" id="KW-0865">Zymogen</keyword>
<keyword evidence="16" id="KW-1185">Reference proteome</keyword>
<evidence type="ECO:0000313" key="15">
    <source>
        <dbReference type="EMBL" id="RAK65218.1"/>
    </source>
</evidence>
<dbReference type="Pfam" id="PF02225">
    <property type="entry name" value="PA"/>
    <property type="match status" value="1"/>
</dbReference>
<evidence type="ECO:0000313" key="16">
    <source>
        <dbReference type="Proteomes" id="UP000248553"/>
    </source>
</evidence>
<feature type="chain" id="PRO_5016386439" description="Metalloprotease" evidence="12">
    <location>
        <begin position="37"/>
        <end position="1198"/>
    </location>
</feature>
<evidence type="ECO:0000256" key="10">
    <source>
        <dbReference type="ARBA" id="ARBA00023049"/>
    </source>
</evidence>
<keyword evidence="9" id="KW-0862">Zinc</keyword>
<dbReference type="PANTHER" id="PTHR33478:SF1">
    <property type="entry name" value="EXTRACELLULAR METALLOPROTEINASE MEP"/>
    <property type="match status" value="1"/>
</dbReference>
<reference evidence="16" key="1">
    <citation type="submission" date="2018-05" db="EMBL/GenBank/DDBJ databases">
        <authorList>
            <person name="Nie L."/>
        </authorList>
    </citation>
    <scope>NUCLEOTIDE SEQUENCE [LARGE SCALE GENOMIC DNA]</scope>
    <source>
        <strain evidence="16">NL</strain>
    </source>
</reference>
<comment type="similarity">
    <text evidence="3">Belongs to the peptidase M36 family.</text>
</comment>
<evidence type="ECO:0000256" key="1">
    <source>
        <dbReference type="ARBA" id="ARBA00001947"/>
    </source>
</evidence>